<evidence type="ECO:0000313" key="1">
    <source>
        <dbReference type="EMBL" id="GEQ06570.1"/>
    </source>
</evidence>
<sequence>MKKINKKILEHHEIIRNNLEIEDYKNMVKNEAVKLNTQMEKFVNDPNLNIDIFNNKNSEYVTADQTVVYYYVKITQIFSDYYITKDINEFNSFDIFSEDFKMVGRIRISADFINQEHENPYIKKLFNKHGYMLELINLNSFSKGYGESFVNKLKKLSKITKLPIWLYDTNSKGKNYFRKMGFKHKGNLGENNEPLMFYKPK</sequence>
<dbReference type="EMBL" id="UHDK01000003">
    <property type="protein sequence ID" value="SUQ38624.1"/>
    <property type="molecule type" value="Genomic_DNA"/>
</dbReference>
<evidence type="ECO:0000313" key="4">
    <source>
        <dbReference type="Proteomes" id="UP000321057"/>
    </source>
</evidence>
<dbReference type="EMBL" id="BKAX01000007">
    <property type="protein sequence ID" value="GEQ06570.1"/>
    <property type="molecule type" value="Genomic_DNA"/>
</dbReference>
<dbReference type="RefSeq" id="WP_042740046.1">
    <property type="nucleotide sequence ID" value="NZ_BKAX01000007.1"/>
</dbReference>
<dbReference type="Proteomes" id="UP000255277">
    <property type="component" value="Unassembled WGS sequence"/>
</dbReference>
<protein>
    <recommendedName>
        <fullName evidence="5">N-acetyltransferase domain-containing protein</fullName>
    </recommendedName>
</protein>
<proteinExistence type="predicted"/>
<dbReference type="AlphaFoldDB" id="A0A0D0SE47"/>
<evidence type="ECO:0000313" key="2">
    <source>
        <dbReference type="EMBL" id="SUQ38624.1"/>
    </source>
</evidence>
<organism evidence="2 3">
    <name type="scientific">Staphylococcus gallinarum</name>
    <dbReference type="NCBI Taxonomy" id="1293"/>
    <lineage>
        <taxon>Bacteria</taxon>
        <taxon>Bacillati</taxon>
        <taxon>Bacillota</taxon>
        <taxon>Bacilli</taxon>
        <taxon>Bacillales</taxon>
        <taxon>Staphylococcaceae</taxon>
        <taxon>Staphylococcus</taxon>
    </lineage>
</organism>
<dbReference type="Proteomes" id="UP000321057">
    <property type="component" value="Unassembled WGS sequence"/>
</dbReference>
<evidence type="ECO:0008006" key="5">
    <source>
        <dbReference type="Google" id="ProtNLM"/>
    </source>
</evidence>
<keyword evidence="4" id="KW-1185">Reference proteome</keyword>
<accession>A0A0D0SE47</accession>
<reference evidence="2 3" key="1">
    <citation type="submission" date="2018-06" db="EMBL/GenBank/DDBJ databases">
        <authorList>
            <consortium name="Pathogen Informatics"/>
            <person name="Doyle S."/>
        </authorList>
    </citation>
    <scope>NUCLEOTIDE SEQUENCE [LARGE SCALE GENOMIC DNA]</scope>
    <source>
        <strain evidence="2 3">NCTC12195</strain>
    </source>
</reference>
<reference evidence="1 4" key="2">
    <citation type="submission" date="2019-07" db="EMBL/GenBank/DDBJ databases">
        <title>Whole genome shotgun sequence of Staphylococcus gallinarum NBRC 109767.</title>
        <authorList>
            <person name="Hosoyama A."/>
            <person name="Uohara A."/>
            <person name="Ohji S."/>
            <person name="Ichikawa N."/>
        </authorList>
    </citation>
    <scope>NUCLEOTIDE SEQUENCE [LARGE SCALE GENOMIC DNA]</scope>
    <source>
        <strain evidence="1 4">NBRC 109767</strain>
    </source>
</reference>
<evidence type="ECO:0000313" key="3">
    <source>
        <dbReference type="Proteomes" id="UP000255277"/>
    </source>
</evidence>
<gene>
    <name evidence="2" type="ORF">NCTC12195_05001</name>
    <name evidence="1" type="ORF">SGA02_23980</name>
</gene>
<name>A0A0D0SE47_STAGA</name>